<dbReference type="AlphaFoldDB" id="A0A1G6J721"/>
<organism evidence="2 3">
    <name type="scientific">Belnapia rosea</name>
    <dbReference type="NCBI Taxonomy" id="938405"/>
    <lineage>
        <taxon>Bacteria</taxon>
        <taxon>Pseudomonadati</taxon>
        <taxon>Pseudomonadota</taxon>
        <taxon>Alphaproteobacteria</taxon>
        <taxon>Acetobacterales</taxon>
        <taxon>Roseomonadaceae</taxon>
        <taxon>Belnapia</taxon>
    </lineage>
</organism>
<name>A0A1G6J721_9PROT</name>
<sequence>MMTDETHVLGGRSHLPEGPTTDAVLRLTQMSRAEAEDLNLFIAPARLARSRRMLAAGLFAPGAQPAPDACNDNRN</sequence>
<evidence type="ECO:0000313" key="2">
    <source>
        <dbReference type="EMBL" id="SDC14588.1"/>
    </source>
</evidence>
<evidence type="ECO:0000256" key="1">
    <source>
        <dbReference type="SAM" id="MobiDB-lite"/>
    </source>
</evidence>
<dbReference type="RefSeq" id="WP_090659431.1">
    <property type="nucleotide sequence ID" value="NZ_FMZX01000001.1"/>
</dbReference>
<dbReference type="EMBL" id="FMZX01000001">
    <property type="protein sequence ID" value="SDC14588.1"/>
    <property type="molecule type" value="Genomic_DNA"/>
</dbReference>
<proteinExistence type="predicted"/>
<feature type="region of interest" description="Disordered" evidence="1">
    <location>
        <begin position="1"/>
        <end position="20"/>
    </location>
</feature>
<accession>A0A1G6J721</accession>
<dbReference type="STRING" id="938405.SAMN02927895_00270"/>
<evidence type="ECO:0000313" key="3">
    <source>
        <dbReference type="Proteomes" id="UP000198925"/>
    </source>
</evidence>
<reference evidence="2 3" key="1">
    <citation type="submission" date="2016-10" db="EMBL/GenBank/DDBJ databases">
        <authorList>
            <person name="de Groot N.N."/>
        </authorList>
    </citation>
    <scope>NUCLEOTIDE SEQUENCE [LARGE SCALE GENOMIC DNA]</scope>
    <source>
        <strain evidence="2 3">CPCC 100156</strain>
    </source>
</reference>
<keyword evidence="3" id="KW-1185">Reference proteome</keyword>
<protein>
    <submittedName>
        <fullName evidence="2">Uncharacterized protein</fullName>
    </submittedName>
</protein>
<gene>
    <name evidence="2" type="ORF">SAMN04487779_100183</name>
</gene>
<dbReference type="Proteomes" id="UP000198925">
    <property type="component" value="Unassembled WGS sequence"/>
</dbReference>